<evidence type="ECO:0000256" key="1">
    <source>
        <dbReference type="ARBA" id="ARBA00001947"/>
    </source>
</evidence>
<accession>J4IBM1</accession>
<dbReference type="PANTHER" id="PTHR42978:SF2">
    <property type="entry name" value="102 KBASES UNSTABLE REGION: FROM 1 TO 119443"/>
    <property type="match status" value="1"/>
</dbReference>
<dbReference type="SUPFAM" id="SSF56281">
    <property type="entry name" value="Metallo-hydrolase/oxidoreductase"/>
    <property type="match status" value="1"/>
</dbReference>
<dbReference type="OrthoDB" id="10250730at2759"/>
<dbReference type="InterPro" id="IPR051013">
    <property type="entry name" value="MBL_superfamily_lactonases"/>
</dbReference>
<dbReference type="InParanoid" id="J4IBM1"/>
<gene>
    <name evidence="7" type="ORF">FIBRA_07097</name>
</gene>
<keyword evidence="4" id="KW-0378">Hydrolase</keyword>
<dbReference type="SMART" id="SM00849">
    <property type="entry name" value="Lactamase_B"/>
    <property type="match status" value="1"/>
</dbReference>
<keyword evidence="5" id="KW-0862">Zinc</keyword>
<proteinExistence type="inferred from homology"/>
<dbReference type="InterPro" id="IPR036866">
    <property type="entry name" value="RibonucZ/Hydroxyglut_hydro"/>
</dbReference>
<evidence type="ECO:0000256" key="3">
    <source>
        <dbReference type="ARBA" id="ARBA00022723"/>
    </source>
</evidence>
<dbReference type="Proteomes" id="UP000006352">
    <property type="component" value="Unassembled WGS sequence"/>
</dbReference>
<reference evidence="7 8" key="1">
    <citation type="journal article" date="2012" name="Appl. Environ. Microbiol.">
        <title>Short-read sequencing for genomic analysis of the brown rot fungus Fibroporia radiculosa.</title>
        <authorList>
            <person name="Tang J.D."/>
            <person name="Perkins A.D."/>
            <person name="Sonstegard T.S."/>
            <person name="Schroeder S.G."/>
            <person name="Burgess S.C."/>
            <person name="Diehl S.V."/>
        </authorList>
    </citation>
    <scope>NUCLEOTIDE SEQUENCE [LARGE SCALE GENOMIC DNA]</scope>
    <source>
        <strain evidence="7 8">TFFH 294</strain>
    </source>
</reference>
<name>J4IBM1_9APHY</name>
<comment type="similarity">
    <text evidence="2">Belongs to the metallo-beta-lactamase superfamily.</text>
</comment>
<feature type="domain" description="Metallo-beta-lactamase" evidence="6">
    <location>
        <begin position="43"/>
        <end position="271"/>
    </location>
</feature>
<organism evidence="7 8">
    <name type="scientific">Fibroporia radiculosa</name>
    <dbReference type="NCBI Taxonomy" id="599839"/>
    <lineage>
        <taxon>Eukaryota</taxon>
        <taxon>Fungi</taxon>
        <taxon>Dikarya</taxon>
        <taxon>Basidiomycota</taxon>
        <taxon>Agaricomycotina</taxon>
        <taxon>Agaricomycetes</taxon>
        <taxon>Polyporales</taxon>
        <taxon>Fibroporiaceae</taxon>
        <taxon>Fibroporia</taxon>
    </lineage>
</organism>
<evidence type="ECO:0000259" key="6">
    <source>
        <dbReference type="SMART" id="SM00849"/>
    </source>
</evidence>
<evidence type="ECO:0000313" key="8">
    <source>
        <dbReference type="Proteomes" id="UP000006352"/>
    </source>
</evidence>
<protein>
    <recommendedName>
        <fullName evidence="6">Metallo-beta-lactamase domain-containing protein</fullName>
    </recommendedName>
</protein>
<comment type="cofactor">
    <cofactor evidence="1">
        <name>Zn(2+)</name>
        <dbReference type="ChEBI" id="CHEBI:29105"/>
    </cofactor>
</comment>
<sequence>MILPPPSVDQSYCTVSALEAGYVDVPMAQIVDTAEHDEVSRFPCLAFLLRHSSNGDTFVFDLGIRKDWEEGLPPALVKATKRWYSVDVPQDVIESLQKGGYEPSQIKHVCISHIHFDHQGDPAAFVNATFIAGEDTRPLLIPGYPTDPNAHFPTDLLPHGRTRYVSTAEMSPIGPFPHALDFYGDGSLYIVDTPGHIPGHVTVLARTSSDGGWVYLAADAAHDWRLLTGGAQIADSEHYGCAHRDKETAAKSIEWITQVSQQPRVRVLLGHDVPWFKDNKDGSAFWPGSLESL</sequence>
<dbReference type="Pfam" id="PF00753">
    <property type="entry name" value="Lactamase_B"/>
    <property type="match status" value="1"/>
</dbReference>
<evidence type="ECO:0000313" key="7">
    <source>
        <dbReference type="EMBL" id="CCM04901.1"/>
    </source>
</evidence>
<dbReference type="AlphaFoldDB" id="J4IBM1"/>
<dbReference type="GeneID" id="24099812"/>
<keyword evidence="3" id="KW-0479">Metal-binding</keyword>
<dbReference type="STRING" id="599839.J4IBM1"/>
<dbReference type="PANTHER" id="PTHR42978">
    <property type="entry name" value="QUORUM-QUENCHING LACTONASE YTNP-RELATED-RELATED"/>
    <property type="match status" value="1"/>
</dbReference>
<evidence type="ECO:0000256" key="5">
    <source>
        <dbReference type="ARBA" id="ARBA00022833"/>
    </source>
</evidence>
<dbReference type="HOGENOM" id="CLU_030571_1_1_1"/>
<keyword evidence="8" id="KW-1185">Reference proteome</keyword>
<dbReference type="EMBL" id="HE797172">
    <property type="protein sequence ID" value="CCM04901.1"/>
    <property type="molecule type" value="Genomic_DNA"/>
</dbReference>
<dbReference type="Gene3D" id="3.60.15.10">
    <property type="entry name" value="Ribonuclease Z/Hydroxyacylglutathione hydrolase-like"/>
    <property type="match status" value="1"/>
</dbReference>
<dbReference type="InterPro" id="IPR001279">
    <property type="entry name" value="Metallo-B-lactamas"/>
</dbReference>
<dbReference type="CDD" id="cd07730">
    <property type="entry name" value="metallo-hydrolase-like_MBL-fold"/>
    <property type="match status" value="1"/>
</dbReference>
<evidence type="ECO:0000256" key="4">
    <source>
        <dbReference type="ARBA" id="ARBA00022801"/>
    </source>
</evidence>
<dbReference type="GO" id="GO:0046872">
    <property type="term" value="F:metal ion binding"/>
    <property type="evidence" value="ECO:0007669"/>
    <property type="project" value="UniProtKB-KW"/>
</dbReference>
<evidence type="ECO:0000256" key="2">
    <source>
        <dbReference type="ARBA" id="ARBA00007749"/>
    </source>
</evidence>
<dbReference type="GO" id="GO:0016787">
    <property type="term" value="F:hydrolase activity"/>
    <property type="evidence" value="ECO:0007669"/>
    <property type="project" value="UniProtKB-KW"/>
</dbReference>
<dbReference type="RefSeq" id="XP_012184184.1">
    <property type="nucleotide sequence ID" value="XM_012328794.1"/>
</dbReference>